<dbReference type="Pfam" id="PF02120">
    <property type="entry name" value="Flg_hook"/>
    <property type="match status" value="1"/>
</dbReference>
<sequence>MKLFNNWPSKTNPESINKIEEILKKSPSKNISEANSDHLQQMTSKKVDNILTELGLLHNEANERIIKALLKYQLSLNKEEIINIKQLLNNHQTDSTEALKAIIFFKKTNLKLNHSSIKLLIDFLTKKPEIAADLKELIKSSPDKIANKLTEFILQPNQEDRYFTAEEIKKQIMKLGLNFENNLLTKEAKQLNSLKRFLFDLKNNNSQTANKIIDNVIYNLTNQKLIMHQNERSGTNFLYLQLPLQFPNQEFITAHLNIFHQQKKSKPEERDNNRFCLALNLETKKLGLINIKLDFYNEQLNIYINTSSDKTLKLIKSQIQNLKTALTSLGYDIKNVTLAAIDTEDIQKDIESEVLQTNPFNFDNQLHNINFTI</sequence>
<protein>
    <recommendedName>
        <fullName evidence="1">Flagellar hook-length control protein-like C-terminal domain-containing protein</fullName>
    </recommendedName>
</protein>
<keyword evidence="3" id="KW-1185">Reference proteome</keyword>
<organism evidence="2 3">
    <name type="scientific">Acetohalobium arabaticum (strain ATCC 49924 / DSM 5501 / Z-7288)</name>
    <dbReference type="NCBI Taxonomy" id="574087"/>
    <lineage>
        <taxon>Bacteria</taxon>
        <taxon>Bacillati</taxon>
        <taxon>Bacillota</taxon>
        <taxon>Clostridia</taxon>
        <taxon>Halanaerobiales</taxon>
        <taxon>Halobacteroidaceae</taxon>
        <taxon>Acetohalobium</taxon>
    </lineage>
</organism>
<dbReference type="HOGENOM" id="CLU_741078_0_0_9"/>
<proteinExistence type="predicted"/>
<dbReference type="InterPro" id="IPR021136">
    <property type="entry name" value="Flagellar_hook_control-like_C"/>
</dbReference>
<dbReference type="OrthoDB" id="1938931at2"/>
<accession>D9QQQ6</accession>
<dbReference type="AlphaFoldDB" id="D9QQQ6"/>
<dbReference type="RefSeq" id="WP_013278293.1">
    <property type="nucleotide sequence ID" value="NC_014378.1"/>
</dbReference>
<dbReference type="InterPro" id="IPR038610">
    <property type="entry name" value="FliK-like_C_sf"/>
</dbReference>
<dbReference type="Proteomes" id="UP000001661">
    <property type="component" value="Chromosome"/>
</dbReference>
<dbReference type="Gene3D" id="3.30.750.140">
    <property type="match status" value="1"/>
</dbReference>
<evidence type="ECO:0000313" key="2">
    <source>
        <dbReference type="EMBL" id="ADL12847.1"/>
    </source>
</evidence>
<dbReference type="STRING" id="574087.Acear_1334"/>
<evidence type="ECO:0000313" key="3">
    <source>
        <dbReference type="Proteomes" id="UP000001661"/>
    </source>
</evidence>
<dbReference type="EMBL" id="CP002105">
    <property type="protein sequence ID" value="ADL12847.1"/>
    <property type="molecule type" value="Genomic_DNA"/>
</dbReference>
<name>D9QQQ6_ACEAZ</name>
<dbReference type="KEGG" id="aar:Acear_1334"/>
<evidence type="ECO:0000259" key="1">
    <source>
        <dbReference type="Pfam" id="PF02120"/>
    </source>
</evidence>
<reference evidence="2 3" key="1">
    <citation type="journal article" date="2010" name="Stand. Genomic Sci.">
        <title>Complete genome sequence of Acetohalobium arabaticum type strain (Z-7288).</title>
        <authorList>
            <person name="Sikorski J."/>
            <person name="Lapidus A."/>
            <person name="Chertkov O."/>
            <person name="Lucas S."/>
            <person name="Copeland A."/>
            <person name="Glavina Del Rio T."/>
            <person name="Nolan M."/>
            <person name="Tice H."/>
            <person name="Cheng J.F."/>
            <person name="Han C."/>
            <person name="Brambilla E."/>
            <person name="Pitluck S."/>
            <person name="Liolios K."/>
            <person name="Ivanova N."/>
            <person name="Mavromatis K."/>
            <person name="Mikhailova N."/>
            <person name="Pati A."/>
            <person name="Bruce D."/>
            <person name="Detter C."/>
            <person name="Tapia R."/>
            <person name="Goodwin L."/>
            <person name="Chen A."/>
            <person name="Palaniappan K."/>
            <person name="Land M."/>
            <person name="Hauser L."/>
            <person name="Chang Y.J."/>
            <person name="Jeffries C.D."/>
            <person name="Rohde M."/>
            <person name="Goker M."/>
            <person name="Spring S."/>
            <person name="Woyke T."/>
            <person name="Bristow J."/>
            <person name="Eisen J.A."/>
            <person name="Markowitz V."/>
            <person name="Hugenholtz P."/>
            <person name="Kyrpides N.C."/>
            <person name="Klenk H.P."/>
        </authorList>
    </citation>
    <scope>NUCLEOTIDE SEQUENCE [LARGE SCALE GENOMIC DNA]</scope>
    <source>
        <strain evidence="3">ATCC 49924 / DSM 5501 / Z-7288</strain>
    </source>
</reference>
<gene>
    <name evidence="2" type="ordered locus">Acear_1334</name>
</gene>
<feature type="domain" description="Flagellar hook-length control protein-like C-terminal" evidence="1">
    <location>
        <begin position="270"/>
        <end position="338"/>
    </location>
</feature>